<dbReference type="EMBL" id="FZNY01000003">
    <property type="protein sequence ID" value="SNR84907.1"/>
    <property type="molecule type" value="Genomic_DNA"/>
</dbReference>
<proteinExistence type="predicted"/>
<evidence type="ECO:0000313" key="2">
    <source>
        <dbReference type="Proteomes" id="UP000198379"/>
    </source>
</evidence>
<dbReference type="Proteomes" id="UP000198379">
    <property type="component" value="Unassembled WGS sequence"/>
</dbReference>
<protein>
    <submittedName>
        <fullName evidence="1">Uncharacterized protein</fullName>
    </submittedName>
</protein>
<organism evidence="1 2">
    <name type="scientific">Dokdonia pacifica</name>
    <dbReference type="NCBI Taxonomy" id="1627892"/>
    <lineage>
        <taxon>Bacteria</taxon>
        <taxon>Pseudomonadati</taxon>
        <taxon>Bacteroidota</taxon>
        <taxon>Flavobacteriia</taxon>
        <taxon>Flavobacteriales</taxon>
        <taxon>Flavobacteriaceae</taxon>
        <taxon>Dokdonia</taxon>
    </lineage>
</organism>
<keyword evidence="2" id="KW-1185">Reference proteome</keyword>
<reference evidence="1 2" key="1">
    <citation type="submission" date="2017-06" db="EMBL/GenBank/DDBJ databases">
        <authorList>
            <person name="Kim H.J."/>
            <person name="Triplett B.A."/>
        </authorList>
    </citation>
    <scope>NUCLEOTIDE SEQUENCE [LARGE SCALE GENOMIC DNA]</scope>
    <source>
        <strain evidence="1 2">DSM 25597</strain>
    </source>
</reference>
<name>A0A238ZNG8_9FLAO</name>
<sequence>MYFRSTKTNAMKNHKETSVKEFTGTLLTHNELRILQGGNSTVIPNGEADAALQWESQ</sequence>
<dbReference type="AlphaFoldDB" id="A0A238ZNG8"/>
<gene>
    <name evidence="1" type="ORF">SAMN06265376_103387</name>
</gene>
<evidence type="ECO:0000313" key="1">
    <source>
        <dbReference type="EMBL" id="SNR84907.1"/>
    </source>
</evidence>
<accession>A0A238ZNG8</accession>